<dbReference type="PANTHER" id="PTHR22948:SF29">
    <property type="entry name" value="FI02030P-RELATED"/>
    <property type="match status" value="1"/>
</dbReference>
<protein>
    <recommendedName>
        <fullName evidence="2">Tudor domain-containing protein</fullName>
    </recommendedName>
</protein>
<proteinExistence type="predicted"/>
<dbReference type="PROSITE" id="PS50304">
    <property type="entry name" value="TUDOR"/>
    <property type="match status" value="1"/>
</dbReference>
<evidence type="ECO:0000313" key="3">
    <source>
        <dbReference type="Ensembl" id="ENSEBUP00000003468.1"/>
    </source>
</evidence>
<dbReference type="InterPro" id="IPR050621">
    <property type="entry name" value="Tudor_domain_containing"/>
</dbReference>
<dbReference type="Pfam" id="PF00567">
    <property type="entry name" value="TUDOR"/>
    <property type="match status" value="2"/>
</dbReference>
<sequence length="505" mass="57074">MYVDYGNQEWLSLSQLRYLEPKFAELPRQAIATSLAYVCPTQEVVWTSRQVQWFIDRIQSCTMYAVLYCLQGTCFSVLHNAPKVDGYFRVQSNIASMMLMEGMASCSSFMKYSGSPWLLNSAYVHSGMTPKSPDQFSLPRVFMKHSNECQGIQQDNEDSLYPEGCVHTPLEDNKDFQANEASPSLAQTCLVENGVDGNMVGHTSRMGSVHVAQNSEISTSDAAQTQVVSSSTVVLHDSDNDKRREQVDNFNNSCQKSTRAKETSLEKTNSLEQTNGDNFVPPKLPEDDSCHRNGVTNIGLQSVDPLTEDARSEFLLMVKGGLKTRRFSENQEHSFYFTMSHIVTPSEFYIHLREEVVLFKLLQEELQHIYSSTSASLNFDGSTQDMPGSLCCVLHEESLTWCRGKIVGFKMDAIMDQDCFFVFLLDSGNSLWFTRNQLRVLLPTFHDVPGFAVKCCLHNIRAANANSHWNVWNHEAVHHFTKLTGFSTVFLGDVLFIKSVYHDHV</sequence>
<evidence type="ECO:0000256" key="1">
    <source>
        <dbReference type="SAM" id="MobiDB-lite"/>
    </source>
</evidence>
<evidence type="ECO:0000259" key="2">
    <source>
        <dbReference type="PROSITE" id="PS50304"/>
    </source>
</evidence>
<reference evidence="3" key="1">
    <citation type="submission" date="2025-08" db="UniProtKB">
        <authorList>
            <consortium name="Ensembl"/>
        </authorList>
    </citation>
    <scope>IDENTIFICATION</scope>
</reference>
<dbReference type="PANTHER" id="PTHR22948">
    <property type="entry name" value="TUDOR DOMAIN CONTAINING PROTEIN"/>
    <property type="match status" value="1"/>
</dbReference>
<organism evidence="3 4">
    <name type="scientific">Eptatretus burgeri</name>
    <name type="common">Inshore hagfish</name>
    <dbReference type="NCBI Taxonomy" id="7764"/>
    <lineage>
        <taxon>Eukaryota</taxon>
        <taxon>Metazoa</taxon>
        <taxon>Chordata</taxon>
        <taxon>Craniata</taxon>
        <taxon>Vertebrata</taxon>
        <taxon>Cyclostomata</taxon>
        <taxon>Myxini</taxon>
        <taxon>Myxiniformes</taxon>
        <taxon>Myxinidae</taxon>
        <taxon>Eptatretinae</taxon>
        <taxon>Eptatretus</taxon>
    </lineage>
</organism>
<name>A0A8C4N7J3_EPTBU</name>
<keyword evidence="4" id="KW-1185">Reference proteome</keyword>
<reference evidence="3" key="2">
    <citation type="submission" date="2025-09" db="UniProtKB">
        <authorList>
            <consortium name="Ensembl"/>
        </authorList>
    </citation>
    <scope>IDENTIFICATION</scope>
</reference>
<dbReference type="InterPro" id="IPR002999">
    <property type="entry name" value="Tudor"/>
</dbReference>
<accession>A0A8C4N7J3</accession>
<dbReference type="SUPFAM" id="SSF63748">
    <property type="entry name" value="Tudor/PWWP/MBT"/>
    <property type="match status" value="2"/>
</dbReference>
<dbReference type="Proteomes" id="UP000694388">
    <property type="component" value="Unplaced"/>
</dbReference>
<dbReference type="InterPro" id="IPR035437">
    <property type="entry name" value="SNase_OB-fold_sf"/>
</dbReference>
<feature type="region of interest" description="Disordered" evidence="1">
    <location>
        <begin position="252"/>
        <end position="281"/>
    </location>
</feature>
<feature type="compositionally biased region" description="Polar residues" evidence="1">
    <location>
        <begin position="266"/>
        <end position="277"/>
    </location>
</feature>
<dbReference type="AlphaFoldDB" id="A0A8C4N7J3"/>
<dbReference type="Gene3D" id="2.30.30.140">
    <property type="match status" value="2"/>
</dbReference>
<dbReference type="Ensembl" id="ENSEBUT00000003839.1">
    <property type="protein sequence ID" value="ENSEBUP00000003468.1"/>
    <property type="gene ID" value="ENSEBUG00000002521.1"/>
</dbReference>
<feature type="domain" description="Tudor" evidence="2">
    <location>
        <begin position="1"/>
        <end position="26"/>
    </location>
</feature>
<dbReference type="Gene3D" id="2.40.50.90">
    <property type="match status" value="2"/>
</dbReference>
<evidence type="ECO:0000313" key="4">
    <source>
        <dbReference type="Proteomes" id="UP000694388"/>
    </source>
</evidence>